<proteinExistence type="predicted"/>
<dbReference type="GO" id="GO:0016757">
    <property type="term" value="F:glycosyltransferase activity"/>
    <property type="evidence" value="ECO:0007669"/>
    <property type="project" value="InterPro"/>
</dbReference>
<organism evidence="1">
    <name type="scientific">Candidatus Kentrum sp. LFY</name>
    <dbReference type="NCBI Taxonomy" id="2126342"/>
    <lineage>
        <taxon>Bacteria</taxon>
        <taxon>Pseudomonadati</taxon>
        <taxon>Pseudomonadota</taxon>
        <taxon>Gammaproteobacteria</taxon>
        <taxon>Candidatus Kentrum</taxon>
    </lineage>
</organism>
<gene>
    <name evidence="1" type="ORF">BECKLFY1418A_GA0070994_10186</name>
</gene>
<protein>
    <submittedName>
        <fullName evidence="1">Glycosyl transferase family 8</fullName>
    </submittedName>
</protein>
<accession>A0A450UGU9</accession>
<dbReference type="Pfam" id="PF01501">
    <property type="entry name" value="Glyco_transf_8"/>
    <property type="match status" value="1"/>
</dbReference>
<dbReference type="InterPro" id="IPR002495">
    <property type="entry name" value="Glyco_trans_8"/>
</dbReference>
<dbReference type="InterPro" id="IPR029044">
    <property type="entry name" value="Nucleotide-diphossugar_trans"/>
</dbReference>
<sequence>MASRMQRYVIDEIFRNRTIVNMVLERTYFNAGVIIMNKLGKIYRDNFTEKAFSILRSEQKFYYFDQDVLNLIFRKKGILSAPIMEHA</sequence>
<dbReference type="Gene3D" id="3.90.550.10">
    <property type="entry name" value="Spore Coat Polysaccharide Biosynthesis Protein SpsA, Chain A"/>
    <property type="match status" value="1"/>
</dbReference>
<dbReference type="SUPFAM" id="SSF53448">
    <property type="entry name" value="Nucleotide-diphospho-sugar transferases"/>
    <property type="match status" value="1"/>
</dbReference>
<dbReference type="AlphaFoldDB" id="A0A450UGU9"/>
<name>A0A450UGU9_9GAMM</name>
<dbReference type="EMBL" id="CAADFH010000018">
    <property type="protein sequence ID" value="VFJ91751.1"/>
    <property type="molecule type" value="Genomic_DNA"/>
</dbReference>
<evidence type="ECO:0000313" key="1">
    <source>
        <dbReference type="EMBL" id="VFJ91751.1"/>
    </source>
</evidence>
<keyword evidence="1" id="KW-0808">Transferase</keyword>
<reference evidence="1" key="1">
    <citation type="submission" date="2019-02" db="EMBL/GenBank/DDBJ databases">
        <authorList>
            <person name="Gruber-Vodicka R. H."/>
            <person name="Seah K. B. B."/>
        </authorList>
    </citation>
    <scope>NUCLEOTIDE SEQUENCE</scope>
    <source>
        <strain evidence="1">BECK_M6</strain>
    </source>
</reference>